<dbReference type="PANTHER" id="PTHR12110:SF52">
    <property type="entry name" value="XYLOSE ISOMERASE"/>
    <property type="match status" value="1"/>
</dbReference>
<evidence type="ECO:0000259" key="1">
    <source>
        <dbReference type="Pfam" id="PF01261"/>
    </source>
</evidence>
<dbReference type="AlphaFoldDB" id="A0A919L8X8"/>
<sequence>MCADHGSRPRTVLSQGSFLHLPTGKFVSAAAEAGFDAVTLWRHAPTFGDAGDAAAAARAAGIRVEAVCRGGYVTAAGKKETLRALADAAVLGASQMVVIAGPPSPGDPRAAAADLSRALEQVLPAAERAGIALALEPFHPMFAADRSWLVTLGQAVDIADAFDSPFLGITVDSYHLWWDPALATGLHRAGDRITGVQIADWTTPGGDVLPSRGMPGEGVIPLREFLRLVTTAGYTGPVEIEVLSDRFRALPPLDAARALKTALDRTTADVMEGSQA</sequence>
<gene>
    <name evidence="2" type="ORF">GCM10018793_67630</name>
</gene>
<dbReference type="InterPro" id="IPR036237">
    <property type="entry name" value="Xyl_isomerase-like_sf"/>
</dbReference>
<proteinExistence type="predicted"/>
<dbReference type="GO" id="GO:0016853">
    <property type="term" value="F:isomerase activity"/>
    <property type="evidence" value="ECO:0007669"/>
    <property type="project" value="UniProtKB-KW"/>
</dbReference>
<reference evidence="2" key="1">
    <citation type="journal article" date="2014" name="Int. J. Syst. Evol. Microbiol.">
        <title>Complete genome sequence of Corynebacterium casei LMG S-19264T (=DSM 44701T), isolated from a smear-ripened cheese.</title>
        <authorList>
            <consortium name="US DOE Joint Genome Institute (JGI-PGF)"/>
            <person name="Walter F."/>
            <person name="Albersmeier A."/>
            <person name="Kalinowski J."/>
            <person name="Ruckert C."/>
        </authorList>
    </citation>
    <scope>NUCLEOTIDE SEQUENCE</scope>
    <source>
        <strain evidence="2">JCM 5069</strain>
    </source>
</reference>
<comment type="caution">
    <text evidence="2">The sequence shown here is derived from an EMBL/GenBank/DDBJ whole genome shotgun (WGS) entry which is preliminary data.</text>
</comment>
<dbReference type="EMBL" id="BNCD01000035">
    <property type="protein sequence ID" value="GHH88333.1"/>
    <property type="molecule type" value="Genomic_DNA"/>
</dbReference>
<protein>
    <submittedName>
        <fullName evidence="2">Sugar phosphate isomerase</fullName>
    </submittedName>
</protein>
<dbReference type="Gene3D" id="3.20.20.150">
    <property type="entry name" value="Divalent-metal-dependent TIM barrel enzymes"/>
    <property type="match status" value="1"/>
</dbReference>
<organism evidence="2 3">
    <name type="scientific">Streptomyces sulfonofaciens</name>
    <dbReference type="NCBI Taxonomy" id="68272"/>
    <lineage>
        <taxon>Bacteria</taxon>
        <taxon>Bacillati</taxon>
        <taxon>Actinomycetota</taxon>
        <taxon>Actinomycetes</taxon>
        <taxon>Kitasatosporales</taxon>
        <taxon>Streptomycetaceae</taxon>
        <taxon>Streptomyces</taxon>
    </lineage>
</organism>
<feature type="domain" description="Xylose isomerase-like TIM barrel" evidence="1">
    <location>
        <begin position="28"/>
        <end position="257"/>
    </location>
</feature>
<dbReference type="SUPFAM" id="SSF51658">
    <property type="entry name" value="Xylose isomerase-like"/>
    <property type="match status" value="1"/>
</dbReference>
<accession>A0A919L8X8</accession>
<dbReference type="InterPro" id="IPR013022">
    <property type="entry name" value="Xyl_isomerase-like_TIM-brl"/>
</dbReference>
<reference evidence="2" key="2">
    <citation type="submission" date="2020-09" db="EMBL/GenBank/DDBJ databases">
        <authorList>
            <person name="Sun Q."/>
            <person name="Ohkuma M."/>
        </authorList>
    </citation>
    <scope>NUCLEOTIDE SEQUENCE</scope>
    <source>
        <strain evidence="2">JCM 5069</strain>
    </source>
</reference>
<dbReference type="Proteomes" id="UP000603708">
    <property type="component" value="Unassembled WGS sequence"/>
</dbReference>
<keyword evidence="2" id="KW-0413">Isomerase</keyword>
<keyword evidence="3" id="KW-1185">Reference proteome</keyword>
<evidence type="ECO:0000313" key="2">
    <source>
        <dbReference type="EMBL" id="GHH88333.1"/>
    </source>
</evidence>
<dbReference type="InterPro" id="IPR050312">
    <property type="entry name" value="IolE/XylAMocC-like"/>
</dbReference>
<evidence type="ECO:0000313" key="3">
    <source>
        <dbReference type="Proteomes" id="UP000603708"/>
    </source>
</evidence>
<dbReference type="Pfam" id="PF01261">
    <property type="entry name" value="AP_endonuc_2"/>
    <property type="match status" value="1"/>
</dbReference>
<dbReference type="PANTHER" id="PTHR12110">
    <property type="entry name" value="HYDROXYPYRUVATE ISOMERASE"/>
    <property type="match status" value="1"/>
</dbReference>
<name>A0A919L8X8_9ACTN</name>